<dbReference type="Proteomes" id="UP000276215">
    <property type="component" value="Unassembled WGS sequence"/>
</dbReference>
<gene>
    <name evidence="1" type="ORF">L873DRAFT_1823980</name>
</gene>
<name>A0A3N4IWY6_9PEZI</name>
<accession>A0A3N4IWY6</accession>
<evidence type="ECO:0000313" key="2">
    <source>
        <dbReference type="Proteomes" id="UP000276215"/>
    </source>
</evidence>
<sequence length="78" mass="8681">MEDIERGLSVVEGWKNSVMKDLSIQETPLTRIVEADLHGENSEVSHINQKKLRGSSADQLVGNRECCSACSKGWSVHR</sequence>
<protein>
    <submittedName>
        <fullName evidence="1">Uncharacterized protein</fullName>
    </submittedName>
</protein>
<reference evidence="1 2" key="1">
    <citation type="journal article" date="2018" name="Nat. Ecol. Evol.">
        <title>Pezizomycetes genomes reveal the molecular basis of ectomycorrhizal truffle lifestyle.</title>
        <authorList>
            <person name="Murat C."/>
            <person name="Payen T."/>
            <person name="Noel B."/>
            <person name="Kuo A."/>
            <person name="Morin E."/>
            <person name="Chen J."/>
            <person name="Kohler A."/>
            <person name="Krizsan K."/>
            <person name="Balestrini R."/>
            <person name="Da Silva C."/>
            <person name="Montanini B."/>
            <person name="Hainaut M."/>
            <person name="Levati E."/>
            <person name="Barry K.W."/>
            <person name="Belfiori B."/>
            <person name="Cichocki N."/>
            <person name="Clum A."/>
            <person name="Dockter R.B."/>
            <person name="Fauchery L."/>
            <person name="Guy J."/>
            <person name="Iotti M."/>
            <person name="Le Tacon F."/>
            <person name="Lindquist E.A."/>
            <person name="Lipzen A."/>
            <person name="Malagnac F."/>
            <person name="Mello A."/>
            <person name="Molinier V."/>
            <person name="Miyauchi S."/>
            <person name="Poulain J."/>
            <person name="Riccioni C."/>
            <person name="Rubini A."/>
            <person name="Sitrit Y."/>
            <person name="Splivallo R."/>
            <person name="Traeger S."/>
            <person name="Wang M."/>
            <person name="Zifcakova L."/>
            <person name="Wipf D."/>
            <person name="Zambonelli A."/>
            <person name="Paolocci F."/>
            <person name="Nowrousian M."/>
            <person name="Ottonello S."/>
            <person name="Baldrian P."/>
            <person name="Spatafora J.W."/>
            <person name="Henrissat B."/>
            <person name="Nagy L.G."/>
            <person name="Aury J.M."/>
            <person name="Wincker P."/>
            <person name="Grigoriev I.V."/>
            <person name="Bonfante P."/>
            <person name="Martin F.M."/>
        </authorList>
    </citation>
    <scope>NUCLEOTIDE SEQUENCE [LARGE SCALE GENOMIC DNA]</scope>
    <source>
        <strain evidence="1 2">120613-1</strain>
    </source>
</reference>
<organism evidence="1 2">
    <name type="scientific">Choiromyces venosus 120613-1</name>
    <dbReference type="NCBI Taxonomy" id="1336337"/>
    <lineage>
        <taxon>Eukaryota</taxon>
        <taxon>Fungi</taxon>
        <taxon>Dikarya</taxon>
        <taxon>Ascomycota</taxon>
        <taxon>Pezizomycotina</taxon>
        <taxon>Pezizomycetes</taxon>
        <taxon>Pezizales</taxon>
        <taxon>Tuberaceae</taxon>
        <taxon>Choiromyces</taxon>
    </lineage>
</organism>
<proteinExistence type="predicted"/>
<dbReference type="OrthoDB" id="5462704at2759"/>
<evidence type="ECO:0000313" key="1">
    <source>
        <dbReference type="EMBL" id="RPA88821.1"/>
    </source>
</evidence>
<dbReference type="EMBL" id="ML120661">
    <property type="protein sequence ID" value="RPA88821.1"/>
    <property type="molecule type" value="Genomic_DNA"/>
</dbReference>
<keyword evidence="2" id="KW-1185">Reference proteome</keyword>
<dbReference type="AlphaFoldDB" id="A0A3N4IWY6"/>